<comment type="cofactor">
    <cofactor evidence="1">
        <name>pantetheine 4'-phosphate</name>
        <dbReference type="ChEBI" id="CHEBI:47942"/>
    </cofactor>
</comment>
<dbReference type="Gene3D" id="3.30.300.30">
    <property type="match status" value="1"/>
</dbReference>
<dbReference type="Gene3D" id="3.30.559.30">
    <property type="entry name" value="Nonribosomal peptide synthetase, condensation domain"/>
    <property type="match status" value="1"/>
</dbReference>
<evidence type="ECO:0000313" key="7">
    <source>
        <dbReference type="Proteomes" id="UP000612585"/>
    </source>
</evidence>
<comment type="caution">
    <text evidence="6">The sequence shown here is derived from an EMBL/GenBank/DDBJ whole genome shotgun (WGS) entry which is preliminary data.</text>
</comment>
<dbReference type="Proteomes" id="UP000612585">
    <property type="component" value="Unassembled WGS sequence"/>
</dbReference>
<dbReference type="PROSITE" id="PS00455">
    <property type="entry name" value="AMP_BINDING"/>
    <property type="match status" value="1"/>
</dbReference>
<dbReference type="CDD" id="cd05930">
    <property type="entry name" value="A_NRPS"/>
    <property type="match status" value="1"/>
</dbReference>
<dbReference type="InterPro" id="IPR025110">
    <property type="entry name" value="AMP-bd_C"/>
</dbReference>
<keyword evidence="2" id="KW-0596">Phosphopantetheine</keyword>
<dbReference type="GO" id="GO:0009239">
    <property type="term" value="P:enterobactin biosynthetic process"/>
    <property type="evidence" value="ECO:0007669"/>
    <property type="project" value="TreeGrafter"/>
</dbReference>
<feature type="region of interest" description="Disordered" evidence="4">
    <location>
        <begin position="1133"/>
        <end position="1162"/>
    </location>
</feature>
<dbReference type="GO" id="GO:0009366">
    <property type="term" value="C:enterobactin synthetase complex"/>
    <property type="evidence" value="ECO:0007669"/>
    <property type="project" value="TreeGrafter"/>
</dbReference>
<dbReference type="InterPro" id="IPR020806">
    <property type="entry name" value="PKS_PP-bd"/>
</dbReference>
<dbReference type="RefSeq" id="WP_204009305.1">
    <property type="nucleotide sequence ID" value="NZ_BOPG01000090.1"/>
</dbReference>
<dbReference type="InterPro" id="IPR045851">
    <property type="entry name" value="AMP-bd_C_sf"/>
</dbReference>
<dbReference type="AlphaFoldDB" id="A0A8J3ZKL5"/>
<dbReference type="FunFam" id="1.10.1200.10:FF:000016">
    <property type="entry name" value="Non-ribosomal peptide synthase"/>
    <property type="match status" value="1"/>
</dbReference>
<dbReference type="Pfam" id="PF00501">
    <property type="entry name" value="AMP-binding"/>
    <property type="match status" value="1"/>
</dbReference>
<evidence type="ECO:0000256" key="3">
    <source>
        <dbReference type="ARBA" id="ARBA00022553"/>
    </source>
</evidence>
<evidence type="ECO:0000313" key="6">
    <source>
        <dbReference type="EMBL" id="GIJ63218.1"/>
    </source>
</evidence>
<dbReference type="InterPro" id="IPR009081">
    <property type="entry name" value="PP-bd_ACP"/>
</dbReference>
<dbReference type="SUPFAM" id="SSF52777">
    <property type="entry name" value="CoA-dependent acyltransferases"/>
    <property type="match status" value="2"/>
</dbReference>
<evidence type="ECO:0000256" key="2">
    <source>
        <dbReference type="ARBA" id="ARBA00022450"/>
    </source>
</evidence>
<dbReference type="GO" id="GO:0047527">
    <property type="term" value="F:2,3-dihydroxybenzoate-serine ligase activity"/>
    <property type="evidence" value="ECO:0007669"/>
    <property type="project" value="TreeGrafter"/>
</dbReference>
<sequence length="1162" mass="122557">MTTVPGLILARARSAPDAVALRQWDREVTYGQLAAAVGALAGTLRGLGVGPGTTVGVCGRRRPETVVAMLGVMAAGGAYVPLDPTHPRRRLLATLDDAGTRLVVVDSDGRGLLADAGAGLELVPVPVVGQASTETGDDSAGADDPAYVMYTSGSTGVPKGVVVTHRAVTAFCVATAAGWDVDEGTTALAVASFGFDVSVLDVFVPLAAGGTVALVPESDRVDPGRLGRFAAAHRPTWACLPVSLLPLLDPADFADVRVLIAGAEPPPPDQVERWAGPADAPVRRFANAYGPTEATVMVTTFETAGHWDRPLPIGRALPGHRLHVVDGDLRPVPPGTPGELLIGGVGLARGYLGRPDLTAERFIPDPFSGRPDNRLYRTGDLVVEEDGDLRFLGRVDRQVKVRGQRVEPGEIEAVLAARSGVRQVSVEPVSGADGTRLVAFVALDDSSLDAAALREHCAAALPAAMVPSRFVPVDALPLNASGKVDRAALRELATVHSGPEEIDAFRPAGEEQAVLARAWADVLGVAVRSGHDDFFDAGGHSIAAMRLVARLRADLDREIEIEDVLAGRTVAGIAARLAGAAAAGPEPGRGAPAALSPAQQRLWFLDRFAPDATAYNISMAERIRGPLDTAALAAALTAVAARHEVLRWRIPDADGTPYAAVDPPGPVPLPVDDVGAGDVQARLDAEAGVPFDLATGPLWRARLLRVAPDDHVLTVTAHHAVFDGWSQDLLYRDLAAAYTAVLAGRDTPLPPAAAGYADYVAWRAARHARRADSDLAWWLAHLDGAPTTVDLPRDRPRPAAQSFRGTLTGGELTVEASDALRRLARGVSATPSAVLLAALGQLVGRLVGRDDLVLGTPAVDRRHAAFLDLVGFFVEIMPLRLRLRPEAGFTAHVRAARDELLDALAHPEAPLERLVGALRLGGDAARNPLAQVLFNAYNFTAPALVLPGLDVTPMHPGVPGSPFDLTLYAIEVGGRFRIDVVYNEDLYDAARAEGFAAAFRYLLERLLADPERPVGEVDLGPYAGLREGLAGGPGSVVGAPVAPVAPRPAAGSARYALTTTESRIAEVWRDVLDRDDFSPTDNFFDIGGRSLLLVAVQRRLNHLFGRDLRVVDLFRHTNVRALAAHLDGAAGTPDLDRAAARGAARRHRGRGRATRRPDAEQQ</sequence>
<dbReference type="PROSITE" id="PS50075">
    <property type="entry name" value="CARRIER"/>
    <property type="match status" value="2"/>
</dbReference>
<dbReference type="InterPro" id="IPR042099">
    <property type="entry name" value="ANL_N_sf"/>
</dbReference>
<gene>
    <name evidence="6" type="ORF">Vau01_107340</name>
</gene>
<dbReference type="PANTHER" id="PTHR45527:SF1">
    <property type="entry name" value="FATTY ACID SYNTHASE"/>
    <property type="match status" value="1"/>
</dbReference>
<dbReference type="Gene3D" id="3.40.50.12780">
    <property type="entry name" value="N-terminal domain of ligase-like"/>
    <property type="match status" value="1"/>
</dbReference>
<dbReference type="InterPro" id="IPR010071">
    <property type="entry name" value="AA_adenyl_dom"/>
</dbReference>
<accession>A0A8J3ZKL5</accession>
<dbReference type="GO" id="GO:0008610">
    <property type="term" value="P:lipid biosynthetic process"/>
    <property type="evidence" value="ECO:0007669"/>
    <property type="project" value="UniProtKB-ARBA"/>
</dbReference>
<dbReference type="PROSITE" id="PS00012">
    <property type="entry name" value="PHOSPHOPANTETHEINE"/>
    <property type="match status" value="1"/>
</dbReference>
<organism evidence="6 7">
    <name type="scientific">Virgisporangium aurantiacum</name>
    <dbReference type="NCBI Taxonomy" id="175570"/>
    <lineage>
        <taxon>Bacteria</taxon>
        <taxon>Bacillati</taxon>
        <taxon>Actinomycetota</taxon>
        <taxon>Actinomycetes</taxon>
        <taxon>Micromonosporales</taxon>
        <taxon>Micromonosporaceae</taxon>
        <taxon>Virgisporangium</taxon>
    </lineage>
</organism>
<feature type="compositionally biased region" description="Basic residues" evidence="4">
    <location>
        <begin position="1143"/>
        <end position="1154"/>
    </location>
</feature>
<dbReference type="GO" id="GO:0031177">
    <property type="term" value="F:phosphopantetheine binding"/>
    <property type="evidence" value="ECO:0007669"/>
    <property type="project" value="InterPro"/>
</dbReference>
<feature type="domain" description="Carrier" evidence="5">
    <location>
        <begin position="1055"/>
        <end position="1130"/>
    </location>
</feature>
<dbReference type="Gene3D" id="3.30.559.10">
    <property type="entry name" value="Chloramphenicol acetyltransferase-like domain"/>
    <property type="match status" value="1"/>
</dbReference>
<dbReference type="InterPro" id="IPR036736">
    <property type="entry name" value="ACP-like_sf"/>
</dbReference>
<keyword evidence="7" id="KW-1185">Reference proteome</keyword>
<dbReference type="Pfam" id="PF13193">
    <property type="entry name" value="AMP-binding_C"/>
    <property type="match status" value="1"/>
</dbReference>
<dbReference type="GO" id="GO:0043041">
    <property type="term" value="P:amino acid activation for nonribosomal peptide biosynthetic process"/>
    <property type="evidence" value="ECO:0007669"/>
    <property type="project" value="TreeGrafter"/>
</dbReference>
<dbReference type="SMART" id="SM00823">
    <property type="entry name" value="PKS_PP"/>
    <property type="match status" value="2"/>
</dbReference>
<dbReference type="Gene3D" id="1.10.1200.10">
    <property type="entry name" value="ACP-like"/>
    <property type="match status" value="2"/>
</dbReference>
<reference evidence="6" key="1">
    <citation type="submission" date="2021-01" db="EMBL/GenBank/DDBJ databases">
        <title>Whole genome shotgun sequence of Virgisporangium aurantiacum NBRC 16421.</title>
        <authorList>
            <person name="Komaki H."/>
            <person name="Tamura T."/>
        </authorList>
    </citation>
    <scope>NUCLEOTIDE SEQUENCE</scope>
    <source>
        <strain evidence="6">NBRC 16421</strain>
    </source>
</reference>
<dbReference type="GO" id="GO:0005829">
    <property type="term" value="C:cytosol"/>
    <property type="evidence" value="ECO:0007669"/>
    <property type="project" value="TreeGrafter"/>
</dbReference>
<dbReference type="CDD" id="cd19531">
    <property type="entry name" value="LCL_NRPS-like"/>
    <property type="match status" value="1"/>
</dbReference>
<proteinExistence type="predicted"/>
<dbReference type="Pfam" id="PF00550">
    <property type="entry name" value="PP-binding"/>
    <property type="match status" value="2"/>
</dbReference>
<evidence type="ECO:0000256" key="4">
    <source>
        <dbReference type="SAM" id="MobiDB-lite"/>
    </source>
</evidence>
<dbReference type="InterPro" id="IPR020845">
    <property type="entry name" value="AMP-binding_CS"/>
</dbReference>
<dbReference type="GO" id="GO:0072330">
    <property type="term" value="P:monocarboxylic acid biosynthetic process"/>
    <property type="evidence" value="ECO:0007669"/>
    <property type="project" value="UniProtKB-ARBA"/>
</dbReference>
<keyword evidence="3" id="KW-0597">Phosphoprotein</keyword>
<dbReference type="PANTHER" id="PTHR45527">
    <property type="entry name" value="NONRIBOSOMAL PEPTIDE SYNTHETASE"/>
    <property type="match status" value="1"/>
</dbReference>
<feature type="domain" description="Carrier" evidence="5">
    <location>
        <begin position="506"/>
        <end position="581"/>
    </location>
</feature>
<dbReference type="EMBL" id="BOPG01000090">
    <property type="protein sequence ID" value="GIJ63218.1"/>
    <property type="molecule type" value="Genomic_DNA"/>
</dbReference>
<dbReference type="InterPro" id="IPR001242">
    <property type="entry name" value="Condensation_dom"/>
</dbReference>
<dbReference type="SUPFAM" id="SSF47336">
    <property type="entry name" value="ACP-like"/>
    <property type="match status" value="2"/>
</dbReference>
<dbReference type="Pfam" id="PF00668">
    <property type="entry name" value="Condensation"/>
    <property type="match status" value="1"/>
</dbReference>
<dbReference type="InterPro" id="IPR000873">
    <property type="entry name" value="AMP-dep_synth/lig_dom"/>
</dbReference>
<dbReference type="NCBIfam" id="TIGR01733">
    <property type="entry name" value="AA-adenyl-dom"/>
    <property type="match status" value="1"/>
</dbReference>
<protein>
    <recommendedName>
        <fullName evidence="5">Carrier domain-containing protein</fullName>
    </recommendedName>
</protein>
<dbReference type="InterPro" id="IPR023213">
    <property type="entry name" value="CAT-like_dom_sf"/>
</dbReference>
<name>A0A8J3ZKL5_9ACTN</name>
<dbReference type="InterPro" id="IPR006162">
    <property type="entry name" value="Ppantetheine_attach_site"/>
</dbReference>
<dbReference type="SUPFAM" id="SSF56801">
    <property type="entry name" value="Acetyl-CoA synthetase-like"/>
    <property type="match status" value="1"/>
</dbReference>
<evidence type="ECO:0000256" key="1">
    <source>
        <dbReference type="ARBA" id="ARBA00001957"/>
    </source>
</evidence>
<evidence type="ECO:0000259" key="5">
    <source>
        <dbReference type="PROSITE" id="PS50075"/>
    </source>
</evidence>